<dbReference type="EMBL" id="JXTB01000314">
    <property type="protein sequence ID" value="PON46308.1"/>
    <property type="molecule type" value="Genomic_DNA"/>
</dbReference>
<accession>A0A2P5BBZ3</accession>
<keyword evidence="1" id="KW-0732">Signal</keyword>
<feature type="chain" id="PRO_5015160515" evidence="1">
    <location>
        <begin position="25"/>
        <end position="148"/>
    </location>
</feature>
<gene>
    <name evidence="2" type="ORF">PanWU01x14_252550</name>
</gene>
<evidence type="ECO:0000313" key="3">
    <source>
        <dbReference type="Proteomes" id="UP000237105"/>
    </source>
</evidence>
<protein>
    <submittedName>
        <fullName evidence="2">Uncharacterized protein</fullName>
    </submittedName>
</protein>
<proteinExistence type="predicted"/>
<evidence type="ECO:0000313" key="2">
    <source>
        <dbReference type="EMBL" id="PON46308.1"/>
    </source>
</evidence>
<organism evidence="2 3">
    <name type="scientific">Parasponia andersonii</name>
    <name type="common">Sponia andersonii</name>
    <dbReference type="NCBI Taxonomy" id="3476"/>
    <lineage>
        <taxon>Eukaryota</taxon>
        <taxon>Viridiplantae</taxon>
        <taxon>Streptophyta</taxon>
        <taxon>Embryophyta</taxon>
        <taxon>Tracheophyta</taxon>
        <taxon>Spermatophyta</taxon>
        <taxon>Magnoliopsida</taxon>
        <taxon>eudicotyledons</taxon>
        <taxon>Gunneridae</taxon>
        <taxon>Pentapetalae</taxon>
        <taxon>rosids</taxon>
        <taxon>fabids</taxon>
        <taxon>Rosales</taxon>
        <taxon>Cannabaceae</taxon>
        <taxon>Parasponia</taxon>
    </lineage>
</organism>
<comment type="caution">
    <text evidence="2">The sequence shown here is derived from an EMBL/GenBank/DDBJ whole genome shotgun (WGS) entry which is preliminary data.</text>
</comment>
<sequence length="148" mass="16900">MGMVMIRIFILFPVIRWFASLFYGYDPLDPHGNITITWDFILQNGNIYDGRIHLRPWMGSAQSNSYLNSWGSGASKIFRQKTMGDSELLQTQTGHLMRSWVGAHIGQIVLTEQWSVKISPPTDSSHKGQRKAGHDDAREIMITMARDF</sequence>
<evidence type="ECO:0000256" key="1">
    <source>
        <dbReference type="SAM" id="SignalP"/>
    </source>
</evidence>
<feature type="signal peptide" evidence="1">
    <location>
        <begin position="1"/>
        <end position="24"/>
    </location>
</feature>
<reference evidence="3" key="1">
    <citation type="submission" date="2016-06" db="EMBL/GenBank/DDBJ databases">
        <title>Parallel loss of symbiosis genes in relatives of nitrogen-fixing non-legume Parasponia.</title>
        <authorList>
            <person name="Van Velzen R."/>
            <person name="Holmer R."/>
            <person name="Bu F."/>
            <person name="Rutten L."/>
            <person name="Van Zeijl A."/>
            <person name="Liu W."/>
            <person name="Santuari L."/>
            <person name="Cao Q."/>
            <person name="Sharma T."/>
            <person name="Shen D."/>
            <person name="Roswanjaya Y."/>
            <person name="Wardhani T."/>
            <person name="Kalhor M.S."/>
            <person name="Jansen J."/>
            <person name="Van den Hoogen J."/>
            <person name="Gungor B."/>
            <person name="Hartog M."/>
            <person name="Hontelez J."/>
            <person name="Verver J."/>
            <person name="Yang W.-C."/>
            <person name="Schijlen E."/>
            <person name="Repin R."/>
            <person name="Schilthuizen M."/>
            <person name="Schranz E."/>
            <person name="Heidstra R."/>
            <person name="Miyata K."/>
            <person name="Fedorova E."/>
            <person name="Kohlen W."/>
            <person name="Bisseling T."/>
            <person name="Smit S."/>
            <person name="Geurts R."/>
        </authorList>
    </citation>
    <scope>NUCLEOTIDE SEQUENCE [LARGE SCALE GENOMIC DNA]</scope>
    <source>
        <strain evidence="3">cv. WU1-14</strain>
    </source>
</reference>
<dbReference type="AlphaFoldDB" id="A0A2P5BBZ3"/>
<dbReference type="Proteomes" id="UP000237105">
    <property type="component" value="Unassembled WGS sequence"/>
</dbReference>
<name>A0A2P5BBZ3_PARAD</name>
<keyword evidence="3" id="KW-1185">Reference proteome</keyword>